<gene>
    <name evidence="1" type="ORF">TW71_18815</name>
</gene>
<dbReference type="AlphaFoldDB" id="A0A837G421"/>
<organism evidence="1">
    <name type="scientific">Vibrio coralliilyticus</name>
    <dbReference type="NCBI Taxonomy" id="190893"/>
    <lineage>
        <taxon>Bacteria</taxon>
        <taxon>Pseudomonadati</taxon>
        <taxon>Pseudomonadota</taxon>
        <taxon>Gammaproteobacteria</taxon>
        <taxon>Vibrionales</taxon>
        <taxon>Vibrionaceae</taxon>
        <taxon>Vibrio</taxon>
    </lineage>
</organism>
<dbReference type="PROSITE" id="PS51257">
    <property type="entry name" value="PROKAR_LIPOPROTEIN"/>
    <property type="match status" value="1"/>
</dbReference>
<accession>A0A837G421</accession>
<proteinExistence type="predicted"/>
<comment type="caution">
    <text evidence="1">The sequence shown here is derived from an EMBL/GenBank/DDBJ whole genome shotgun (WGS) entry which is preliminary data.</text>
</comment>
<dbReference type="RefSeq" id="WP_045986933.1">
    <property type="nucleotide sequence ID" value="NZ_CP063051.1"/>
</dbReference>
<protein>
    <submittedName>
        <fullName evidence="1">Uncharacterized protein</fullName>
    </submittedName>
</protein>
<evidence type="ECO:0000313" key="1">
    <source>
        <dbReference type="EMBL" id="KJY69319.1"/>
    </source>
</evidence>
<name>A0A837G421_9VIBR</name>
<sequence length="329" mass="36522">MIRIWLIIASAFVLSACQSTPHNEIGAFAQATQEITLQVDEVIVEINQSHINKQLMDIATQHASGREPLTRETLQSVTPLFDQSAQKQMAIYRANHALNRYAKGLQALSGAVNQADIDIAAAELASAMNGMNTSYTLLTNNDDLFQPKDMSIVANAVAALGTSIVEKQRQESLKSVITQADEKVNLITDQLVIQLADSGLEELLVSSRSTHLKHALRGYSKRSSKQPMTFKQSYSETQALYELYIIMSQTKLSLHQTRQAIKAVKKAHNGITQEVQADRFNSKGIIAIVGELKNQWERYDDFREVVTRCEKGYELTGDDPLSQVVACKP</sequence>
<dbReference type="EMBL" id="JXXR01000020">
    <property type="protein sequence ID" value="KJY69319.1"/>
    <property type="molecule type" value="Genomic_DNA"/>
</dbReference>
<reference evidence="1" key="1">
    <citation type="journal article" date="2015" name="BMC Genomics">
        <title>Genome mining reveals unlocked bioactive potential of marine Gram-negative bacteria.</title>
        <authorList>
            <person name="Machado H."/>
            <person name="Sonnenschein E.C."/>
            <person name="Melchiorsen J."/>
            <person name="Gram L."/>
        </authorList>
    </citation>
    <scope>NUCLEOTIDE SEQUENCE</scope>
    <source>
        <strain evidence="1">S2052</strain>
    </source>
</reference>